<dbReference type="InterPro" id="IPR050553">
    <property type="entry name" value="Thioredoxin_ResA/DsbE_sf"/>
</dbReference>
<feature type="region of interest" description="Disordered" evidence="6">
    <location>
        <begin position="23"/>
        <end position="53"/>
    </location>
</feature>
<dbReference type="InterPro" id="IPR017937">
    <property type="entry name" value="Thioredoxin_CS"/>
</dbReference>
<dbReference type="Gene3D" id="3.40.30.10">
    <property type="entry name" value="Glutaredoxin"/>
    <property type="match status" value="1"/>
</dbReference>
<evidence type="ECO:0000259" key="8">
    <source>
        <dbReference type="PROSITE" id="PS51352"/>
    </source>
</evidence>
<dbReference type="GO" id="GO:0016491">
    <property type="term" value="F:oxidoreductase activity"/>
    <property type="evidence" value="ECO:0007669"/>
    <property type="project" value="InterPro"/>
</dbReference>
<dbReference type="InterPro" id="IPR000866">
    <property type="entry name" value="AhpC/TSA"/>
</dbReference>
<dbReference type="CDD" id="cd02966">
    <property type="entry name" value="TlpA_like_family"/>
    <property type="match status" value="1"/>
</dbReference>
<dbReference type="PANTHER" id="PTHR42852">
    <property type="entry name" value="THIOL:DISULFIDE INTERCHANGE PROTEIN DSBE"/>
    <property type="match status" value="1"/>
</dbReference>
<protein>
    <recommendedName>
        <fullName evidence="8">Thioredoxin domain-containing protein</fullName>
    </recommendedName>
</protein>
<evidence type="ECO:0000256" key="4">
    <source>
        <dbReference type="ARBA" id="ARBA00023157"/>
    </source>
</evidence>
<sequence length="202" mass="21494">MIRRLALLSVSLMLLVTTGCTAEPEAAPPSRQEAAASRPSPFEDCTALTGGPAGTGDGGAAADLLPELTLTCFTGGTPVALRDVAGPAVINIWASWCAPCRKELPAFQRLSERSEGQLRVIGVNTRDGREAAQSIGEDFGIRFPMLFDQGAALQQRLRRNAFPLTMFVAADGRIRHLDTSGALDDARLAELVRQHLDITVPA</sequence>
<proteinExistence type="predicted"/>
<dbReference type="PANTHER" id="PTHR42852:SF6">
    <property type="entry name" value="THIOL:DISULFIDE INTERCHANGE PROTEIN DSBE"/>
    <property type="match status" value="1"/>
</dbReference>
<keyword evidence="10" id="KW-1185">Reference proteome</keyword>
<comment type="caution">
    <text evidence="9">The sequence shown here is derived from an EMBL/GenBank/DDBJ whole genome shotgun (WGS) entry which is preliminary data.</text>
</comment>
<keyword evidence="3" id="KW-0812">Transmembrane</keyword>
<keyword evidence="7" id="KW-0732">Signal</keyword>
<dbReference type="PROSITE" id="PS51257">
    <property type="entry name" value="PROKAR_LIPOPROTEIN"/>
    <property type="match status" value="1"/>
</dbReference>
<evidence type="ECO:0000256" key="3">
    <source>
        <dbReference type="ARBA" id="ARBA00022968"/>
    </source>
</evidence>
<keyword evidence="3" id="KW-0735">Signal-anchor</keyword>
<feature type="chain" id="PRO_5037518070" description="Thioredoxin domain-containing protein" evidence="7">
    <location>
        <begin position="23"/>
        <end position="202"/>
    </location>
</feature>
<dbReference type="GO" id="GO:0017004">
    <property type="term" value="P:cytochrome complex assembly"/>
    <property type="evidence" value="ECO:0007669"/>
    <property type="project" value="UniProtKB-KW"/>
</dbReference>
<dbReference type="InterPro" id="IPR013766">
    <property type="entry name" value="Thioredoxin_domain"/>
</dbReference>
<dbReference type="AlphaFoldDB" id="A0A917X3Q0"/>
<organism evidence="9 10">
    <name type="scientific">Micromonospora sonchi</name>
    <dbReference type="NCBI Taxonomy" id="1763543"/>
    <lineage>
        <taxon>Bacteria</taxon>
        <taxon>Bacillati</taxon>
        <taxon>Actinomycetota</taxon>
        <taxon>Actinomycetes</taxon>
        <taxon>Micromonosporales</taxon>
        <taxon>Micromonosporaceae</taxon>
        <taxon>Micromonospora</taxon>
    </lineage>
</organism>
<dbReference type="SUPFAM" id="SSF52833">
    <property type="entry name" value="Thioredoxin-like"/>
    <property type="match status" value="1"/>
</dbReference>
<evidence type="ECO:0000313" key="9">
    <source>
        <dbReference type="EMBL" id="GGM59991.1"/>
    </source>
</evidence>
<dbReference type="GO" id="GO:0016209">
    <property type="term" value="F:antioxidant activity"/>
    <property type="evidence" value="ECO:0007669"/>
    <property type="project" value="InterPro"/>
</dbReference>
<keyword evidence="2" id="KW-0201">Cytochrome c-type biogenesis</keyword>
<evidence type="ECO:0000256" key="2">
    <source>
        <dbReference type="ARBA" id="ARBA00022748"/>
    </source>
</evidence>
<dbReference type="InterPro" id="IPR036249">
    <property type="entry name" value="Thioredoxin-like_sf"/>
</dbReference>
<reference evidence="9" key="2">
    <citation type="submission" date="2020-09" db="EMBL/GenBank/DDBJ databases">
        <authorList>
            <person name="Sun Q."/>
            <person name="Zhou Y."/>
        </authorList>
    </citation>
    <scope>NUCLEOTIDE SEQUENCE</scope>
    <source>
        <strain evidence="9">CGMCC 4.7312</strain>
    </source>
</reference>
<evidence type="ECO:0000256" key="7">
    <source>
        <dbReference type="SAM" id="SignalP"/>
    </source>
</evidence>
<comment type="subcellular location">
    <subcellularLocation>
        <location evidence="1">Cell envelope</location>
    </subcellularLocation>
</comment>
<dbReference type="Proteomes" id="UP000608890">
    <property type="component" value="Unassembled WGS sequence"/>
</dbReference>
<dbReference type="GO" id="GO:0030313">
    <property type="term" value="C:cell envelope"/>
    <property type="evidence" value="ECO:0007669"/>
    <property type="project" value="UniProtKB-SubCell"/>
</dbReference>
<keyword evidence="5" id="KW-0676">Redox-active center</keyword>
<dbReference type="PROSITE" id="PS00194">
    <property type="entry name" value="THIOREDOXIN_1"/>
    <property type="match status" value="1"/>
</dbReference>
<feature type="signal peptide" evidence="7">
    <location>
        <begin position="1"/>
        <end position="22"/>
    </location>
</feature>
<gene>
    <name evidence="9" type="ORF">GCM10011608_51280</name>
</gene>
<dbReference type="Pfam" id="PF00578">
    <property type="entry name" value="AhpC-TSA"/>
    <property type="match status" value="1"/>
</dbReference>
<reference evidence="9" key="1">
    <citation type="journal article" date="2014" name="Int. J. Syst. Evol. Microbiol.">
        <title>Complete genome sequence of Corynebacterium casei LMG S-19264T (=DSM 44701T), isolated from a smear-ripened cheese.</title>
        <authorList>
            <consortium name="US DOE Joint Genome Institute (JGI-PGF)"/>
            <person name="Walter F."/>
            <person name="Albersmeier A."/>
            <person name="Kalinowski J."/>
            <person name="Ruckert C."/>
        </authorList>
    </citation>
    <scope>NUCLEOTIDE SEQUENCE</scope>
    <source>
        <strain evidence="9">CGMCC 4.7312</strain>
    </source>
</reference>
<keyword evidence="4" id="KW-1015">Disulfide bond</keyword>
<name>A0A917X3Q0_9ACTN</name>
<dbReference type="EMBL" id="BMNB01000032">
    <property type="protein sequence ID" value="GGM59991.1"/>
    <property type="molecule type" value="Genomic_DNA"/>
</dbReference>
<evidence type="ECO:0000313" key="10">
    <source>
        <dbReference type="Proteomes" id="UP000608890"/>
    </source>
</evidence>
<evidence type="ECO:0000256" key="5">
    <source>
        <dbReference type="ARBA" id="ARBA00023284"/>
    </source>
</evidence>
<accession>A0A917X3Q0</accession>
<evidence type="ECO:0000256" key="1">
    <source>
        <dbReference type="ARBA" id="ARBA00004196"/>
    </source>
</evidence>
<feature type="domain" description="Thioredoxin" evidence="8">
    <location>
        <begin position="59"/>
        <end position="197"/>
    </location>
</feature>
<dbReference type="PROSITE" id="PS51352">
    <property type="entry name" value="THIOREDOXIN_2"/>
    <property type="match status" value="1"/>
</dbReference>
<evidence type="ECO:0000256" key="6">
    <source>
        <dbReference type="SAM" id="MobiDB-lite"/>
    </source>
</evidence>